<evidence type="ECO:0000256" key="3">
    <source>
        <dbReference type="ARBA" id="ARBA00023140"/>
    </source>
</evidence>
<gene>
    <name evidence="6" type="ORF">EDB92DRAFT_1790357</name>
</gene>
<proteinExistence type="predicted"/>
<dbReference type="Proteomes" id="UP001201163">
    <property type="component" value="Unassembled WGS sequence"/>
</dbReference>
<organism evidence="6 7">
    <name type="scientific">Lactarius akahatsu</name>
    <dbReference type="NCBI Taxonomy" id="416441"/>
    <lineage>
        <taxon>Eukaryota</taxon>
        <taxon>Fungi</taxon>
        <taxon>Dikarya</taxon>
        <taxon>Basidiomycota</taxon>
        <taxon>Agaricomycotina</taxon>
        <taxon>Agaricomycetes</taxon>
        <taxon>Russulales</taxon>
        <taxon>Russulaceae</taxon>
        <taxon>Lactarius</taxon>
    </lineage>
</organism>
<dbReference type="GO" id="GO:0016559">
    <property type="term" value="P:peroxisome fission"/>
    <property type="evidence" value="ECO:0007669"/>
    <property type="project" value="InterPro"/>
</dbReference>
<dbReference type="PANTHER" id="PTHR12652:SF19">
    <property type="entry name" value="PEROXISOMAL BIOGENESIS FACTOR 11"/>
    <property type="match status" value="1"/>
</dbReference>
<feature type="compositionally biased region" description="Basic and acidic residues" evidence="5">
    <location>
        <begin position="63"/>
        <end position="75"/>
    </location>
</feature>
<name>A0AAD4LR32_9AGAM</name>
<evidence type="ECO:0000256" key="2">
    <source>
        <dbReference type="ARBA" id="ARBA00023136"/>
    </source>
</evidence>
<evidence type="ECO:0000313" key="7">
    <source>
        <dbReference type="Proteomes" id="UP001201163"/>
    </source>
</evidence>
<reference evidence="6" key="1">
    <citation type="submission" date="2022-01" db="EMBL/GenBank/DDBJ databases">
        <title>Comparative genomics reveals a dynamic genome evolution in the ectomycorrhizal milk-cap (Lactarius) mushrooms.</title>
        <authorList>
            <consortium name="DOE Joint Genome Institute"/>
            <person name="Lebreton A."/>
            <person name="Tang N."/>
            <person name="Kuo A."/>
            <person name="LaButti K."/>
            <person name="Drula E."/>
            <person name="Barry K."/>
            <person name="Clum A."/>
            <person name="Lipzen A."/>
            <person name="Mousain D."/>
            <person name="Ng V."/>
            <person name="Wang R."/>
            <person name="Wang X."/>
            <person name="Dai Y."/>
            <person name="Henrissat B."/>
            <person name="Grigoriev I.V."/>
            <person name="Guerin-Laguette A."/>
            <person name="Yu F."/>
            <person name="Martin F.M."/>
        </authorList>
    </citation>
    <scope>NUCLEOTIDE SEQUENCE</scope>
    <source>
        <strain evidence="6">QP</strain>
    </source>
</reference>
<keyword evidence="3" id="KW-0576">Peroxisome</keyword>
<evidence type="ECO:0000313" key="6">
    <source>
        <dbReference type="EMBL" id="KAH8999362.1"/>
    </source>
</evidence>
<dbReference type="AlphaFoldDB" id="A0AAD4LR32"/>
<dbReference type="InterPro" id="IPR008733">
    <property type="entry name" value="PEX11"/>
</dbReference>
<accession>A0AAD4LR32</accession>
<dbReference type="PANTHER" id="PTHR12652">
    <property type="entry name" value="PEROXISOMAL BIOGENESIS FACTOR 11"/>
    <property type="match status" value="1"/>
</dbReference>
<dbReference type="GO" id="GO:0005778">
    <property type="term" value="C:peroxisomal membrane"/>
    <property type="evidence" value="ECO:0007669"/>
    <property type="project" value="UniProtKB-SubCell"/>
</dbReference>
<evidence type="ECO:0000256" key="5">
    <source>
        <dbReference type="SAM" id="MobiDB-lite"/>
    </source>
</evidence>
<sequence>MSDITFPGQSSSSSRHDDNLYRLSFESASANGFQMNPLSAHPPRTPQTSMNTSSPMPFGSHIDVIKDDTEEHATDPDGELDHDDDGAHEKSPAKIQIQPQDVWRELLKTSGGRDKAFKLIQYSMNVYLFFHRAVSRRLPVQGTQKRAFEAELLRRLESTTSGLSMARKCLIMFNWLTPLTSILAEHSALPGYGAEGTKASSPRKPLLHTFLHASPPILLELVQSVADDVYTWSRLGFLGKRTGERAGRFADCCWFASTLVDLVENNVEHSMIINSQRAVESRLYAESMAGATAKSAPRNTKIDDRELKLLRRQAYWLQVQRTKLIMDLIFVSYEVFKWQRGREAVRALTGLASALLGSSKLYDRHRNSLIKAKALSF</sequence>
<evidence type="ECO:0008006" key="8">
    <source>
        <dbReference type="Google" id="ProtNLM"/>
    </source>
</evidence>
<dbReference type="Pfam" id="PF05648">
    <property type="entry name" value="PEX11"/>
    <property type="match status" value="1"/>
</dbReference>
<evidence type="ECO:0000256" key="1">
    <source>
        <dbReference type="ARBA" id="ARBA00022593"/>
    </source>
</evidence>
<comment type="caution">
    <text evidence="6">The sequence shown here is derived from an EMBL/GenBank/DDBJ whole genome shotgun (WGS) entry which is preliminary data.</text>
</comment>
<dbReference type="EMBL" id="JAKELL010000004">
    <property type="protein sequence ID" value="KAH8999362.1"/>
    <property type="molecule type" value="Genomic_DNA"/>
</dbReference>
<keyword evidence="7" id="KW-1185">Reference proteome</keyword>
<feature type="region of interest" description="Disordered" evidence="5">
    <location>
        <begin position="32"/>
        <end position="95"/>
    </location>
</feature>
<comment type="subcellular location">
    <subcellularLocation>
        <location evidence="4">Peroxisome membrane</location>
    </subcellularLocation>
</comment>
<feature type="compositionally biased region" description="Polar residues" evidence="5">
    <location>
        <begin position="46"/>
        <end position="55"/>
    </location>
</feature>
<keyword evidence="1" id="KW-0962">Peroxisome biogenesis</keyword>
<protein>
    <recommendedName>
        <fullName evidence="8">Peroxisomal biogenesis factor 11</fullName>
    </recommendedName>
</protein>
<evidence type="ECO:0000256" key="4">
    <source>
        <dbReference type="ARBA" id="ARBA00046271"/>
    </source>
</evidence>
<keyword evidence="2" id="KW-0472">Membrane</keyword>